<gene>
    <name evidence="5" type="ORF">LVY65_02230</name>
</gene>
<dbReference type="GO" id="GO:0005829">
    <property type="term" value="C:cytosol"/>
    <property type="evidence" value="ECO:0007669"/>
    <property type="project" value="TreeGrafter"/>
</dbReference>
<evidence type="ECO:0000256" key="2">
    <source>
        <dbReference type="ARBA" id="ARBA00023125"/>
    </source>
</evidence>
<dbReference type="InterPro" id="IPR019887">
    <property type="entry name" value="Tscrpt_reg_AsnC/Lrp_C"/>
</dbReference>
<keyword evidence="3" id="KW-0804">Transcription</keyword>
<dbReference type="EMBL" id="JAKFGM010000001">
    <property type="protein sequence ID" value="MCF2513887.1"/>
    <property type="molecule type" value="Genomic_DNA"/>
</dbReference>
<dbReference type="Pfam" id="PF13404">
    <property type="entry name" value="HTH_AsnC-type"/>
    <property type="match status" value="1"/>
</dbReference>
<dbReference type="InterPro" id="IPR036390">
    <property type="entry name" value="WH_DNA-bd_sf"/>
</dbReference>
<dbReference type="PRINTS" id="PR00033">
    <property type="entry name" value="HTHASNC"/>
</dbReference>
<dbReference type="SUPFAM" id="SSF54909">
    <property type="entry name" value="Dimeric alpha+beta barrel"/>
    <property type="match status" value="1"/>
</dbReference>
<name>A0A9X1QKV7_9SPHN</name>
<accession>A0A9X1QKV7</accession>
<reference evidence="5" key="1">
    <citation type="submission" date="2022-01" db="EMBL/GenBank/DDBJ databases">
        <authorList>
            <person name="Jo J.-H."/>
            <person name="Im W.-T."/>
        </authorList>
    </citation>
    <scope>NUCLEOTIDE SEQUENCE</scope>
    <source>
        <strain evidence="5">G124</strain>
    </source>
</reference>
<evidence type="ECO:0000256" key="3">
    <source>
        <dbReference type="ARBA" id="ARBA00023163"/>
    </source>
</evidence>
<evidence type="ECO:0000313" key="5">
    <source>
        <dbReference type="EMBL" id="MCF2513887.1"/>
    </source>
</evidence>
<keyword evidence="6" id="KW-1185">Reference proteome</keyword>
<keyword evidence="2" id="KW-0238">DNA-binding</keyword>
<dbReference type="PANTHER" id="PTHR30154">
    <property type="entry name" value="LEUCINE-RESPONSIVE REGULATORY PROTEIN"/>
    <property type="match status" value="1"/>
</dbReference>
<organism evidence="5 6">
    <name type="scientific">Sphingomonas cremea</name>
    <dbReference type="NCBI Taxonomy" id="2904799"/>
    <lineage>
        <taxon>Bacteria</taxon>
        <taxon>Pseudomonadati</taxon>
        <taxon>Pseudomonadota</taxon>
        <taxon>Alphaproteobacteria</taxon>
        <taxon>Sphingomonadales</taxon>
        <taxon>Sphingomonadaceae</taxon>
        <taxon>Sphingomonas</taxon>
    </lineage>
</organism>
<dbReference type="GO" id="GO:0006355">
    <property type="term" value="P:regulation of DNA-templated transcription"/>
    <property type="evidence" value="ECO:0007669"/>
    <property type="project" value="UniProtKB-ARBA"/>
</dbReference>
<comment type="caution">
    <text evidence="5">The sequence shown here is derived from an EMBL/GenBank/DDBJ whole genome shotgun (WGS) entry which is preliminary data.</text>
</comment>
<proteinExistence type="predicted"/>
<dbReference type="GO" id="GO:0043565">
    <property type="term" value="F:sequence-specific DNA binding"/>
    <property type="evidence" value="ECO:0007669"/>
    <property type="project" value="InterPro"/>
</dbReference>
<dbReference type="InterPro" id="IPR000485">
    <property type="entry name" value="AsnC-type_HTH_dom"/>
</dbReference>
<dbReference type="CDD" id="cd00090">
    <property type="entry name" value="HTH_ARSR"/>
    <property type="match status" value="1"/>
</dbReference>
<dbReference type="Gene3D" id="1.10.10.10">
    <property type="entry name" value="Winged helix-like DNA-binding domain superfamily/Winged helix DNA-binding domain"/>
    <property type="match status" value="1"/>
</dbReference>
<evidence type="ECO:0000313" key="6">
    <source>
        <dbReference type="Proteomes" id="UP001139410"/>
    </source>
</evidence>
<dbReference type="InterPro" id="IPR036388">
    <property type="entry name" value="WH-like_DNA-bd_sf"/>
</dbReference>
<sequence length="161" mass="18129">MRRIGDLDSKDREILALLEADARRSVSDIGRVTGLSAPTVTERIARLRDIGVIRRFATQIDYAKVGLPTGAIIEFKPHQNRDAKAYEFVCGREEVRDIYLVTGSAMMVLIVRVADNVLLNELLVQLTQFGETRTSVILNTIEEWRPVFARESAGREDEAKI</sequence>
<dbReference type="InterPro" id="IPR019885">
    <property type="entry name" value="Tscrpt_reg_HTH_AsnC-type_CS"/>
</dbReference>
<keyword evidence="1" id="KW-0805">Transcription regulation</keyword>
<dbReference type="RefSeq" id="WP_235066381.1">
    <property type="nucleotide sequence ID" value="NZ_JAKFGM010000001.1"/>
</dbReference>
<dbReference type="Proteomes" id="UP001139410">
    <property type="component" value="Unassembled WGS sequence"/>
</dbReference>
<protein>
    <submittedName>
        <fullName evidence="5">Lrp/AsnC family transcriptional regulator</fullName>
    </submittedName>
</protein>
<dbReference type="InterPro" id="IPR011008">
    <property type="entry name" value="Dimeric_a/b-barrel"/>
</dbReference>
<dbReference type="InterPro" id="IPR019888">
    <property type="entry name" value="Tscrpt_reg_AsnC-like"/>
</dbReference>
<dbReference type="SUPFAM" id="SSF46785">
    <property type="entry name" value="Winged helix' DNA-binding domain"/>
    <property type="match status" value="1"/>
</dbReference>
<dbReference type="PANTHER" id="PTHR30154:SF53">
    <property type="entry name" value="HTH-TYPE TRANSCRIPTIONAL REGULATOR LRPC"/>
    <property type="match status" value="1"/>
</dbReference>
<dbReference type="Pfam" id="PF01037">
    <property type="entry name" value="AsnC_trans_reg"/>
    <property type="match status" value="1"/>
</dbReference>
<evidence type="ECO:0000256" key="1">
    <source>
        <dbReference type="ARBA" id="ARBA00023015"/>
    </source>
</evidence>
<feature type="domain" description="HTH asnC-type" evidence="4">
    <location>
        <begin position="7"/>
        <end position="68"/>
    </location>
</feature>
<dbReference type="SMART" id="SM00344">
    <property type="entry name" value="HTH_ASNC"/>
    <property type="match status" value="1"/>
</dbReference>
<dbReference type="GO" id="GO:0043200">
    <property type="term" value="P:response to amino acid"/>
    <property type="evidence" value="ECO:0007669"/>
    <property type="project" value="TreeGrafter"/>
</dbReference>
<dbReference type="Gene3D" id="3.30.70.920">
    <property type="match status" value="1"/>
</dbReference>
<evidence type="ECO:0000259" key="4">
    <source>
        <dbReference type="PROSITE" id="PS50956"/>
    </source>
</evidence>
<dbReference type="PROSITE" id="PS00519">
    <property type="entry name" value="HTH_ASNC_1"/>
    <property type="match status" value="1"/>
</dbReference>
<dbReference type="InterPro" id="IPR011991">
    <property type="entry name" value="ArsR-like_HTH"/>
</dbReference>
<dbReference type="PROSITE" id="PS50956">
    <property type="entry name" value="HTH_ASNC_2"/>
    <property type="match status" value="1"/>
</dbReference>
<dbReference type="AlphaFoldDB" id="A0A9X1QKV7"/>